<dbReference type="GO" id="GO:0080120">
    <property type="term" value="P:CAAX-box protein maturation"/>
    <property type="evidence" value="ECO:0007669"/>
    <property type="project" value="UniProtKB-ARBA"/>
</dbReference>
<keyword evidence="1" id="KW-1133">Transmembrane helix</keyword>
<dbReference type="Pfam" id="PF02517">
    <property type="entry name" value="Rce1-like"/>
    <property type="match status" value="1"/>
</dbReference>
<feature type="transmembrane region" description="Helical" evidence="1">
    <location>
        <begin position="91"/>
        <end position="116"/>
    </location>
</feature>
<feature type="domain" description="CAAX prenyl protease 2/Lysostaphin resistance protein A-like" evidence="2">
    <location>
        <begin position="125"/>
        <end position="219"/>
    </location>
</feature>
<dbReference type="InterPro" id="IPR003675">
    <property type="entry name" value="Rce1/LyrA-like_dom"/>
</dbReference>
<comment type="caution">
    <text evidence="3">The sequence shown here is derived from an EMBL/GenBank/DDBJ whole genome shotgun (WGS) entry which is preliminary data.</text>
</comment>
<keyword evidence="1" id="KW-0472">Membrane</keyword>
<dbReference type="Proteomes" id="UP000664654">
    <property type="component" value="Unassembled WGS sequence"/>
</dbReference>
<feature type="transmembrane region" description="Helical" evidence="1">
    <location>
        <begin position="53"/>
        <end position="70"/>
    </location>
</feature>
<proteinExistence type="predicted"/>
<evidence type="ECO:0000259" key="2">
    <source>
        <dbReference type="Pfam" id="PF02517"/>
    </source>
</evidence>
<dbReference type="GO" id="GO:0004175">
    <property type="term" value="F:endopeptidase activity"/>
    <property type="evidence" value="ECO:0007669"/>
    <property type="project" value="UniProtKB-ARBA"/>
</dbReference>
<name>A0A939DNY9_9ALTE</name>
<dbReference type="AlphaFoldDB" id="A0A939DNY9"/>
<evidence type="ECO:0000313" key="3">
    <source>
        <dbReference type="EMBL" id="MBN7825291.1"/>
    </source>
</evidence>
<protein>
    <submittedName>
        <fullName evidence="3">CPBP family intramembrane metalloprotease</fullName>
    </submittedName>
</protein>
<dbReference type="GO" id="GO:0008237">
    <property type="term" value="F:metallopeptidase activity"/>
    <property type="evidence" value="ECO:0007669"/>
    <property type="project" value="UniProtKB-KW"/>
</dbReference>
<dbReference type="EMBL" id="JAFKCV010000004">
    <property type="protein sequence ID" value="MBN7825291.1"/>
    <property type="molecule type" value="Genomic_DNA"/>
</dbReference>
<sequence length="298" mass="32566">MLKTLFRNQHDQLRSGWWIAIFVAILAASRFAYGPVKSGLLETGLADKWLEPLPFILILLVTWACTRLRGEPLKSVGFVLDRRWIREFGAGTLLGATLMALIVAIIWATGGVSLALDPQRSLDALCYGLFMFLCVALFEETLFRGFVFQRLIEGIGLWPAQLALAMLFAAGHWDNPDMQGTTLMIASLDLAIGAMLLGLAYVRTGSLALPVGIHLGWNWAQGHVLGFGVSGYGQQGWFTPEFADKAEWLTGGQFGPEASVFALLVDSLMLLVLWRWKGSRAAANPPAKPSFTSPAIQG</sequence>
<dbReference type="PANTHER" id="PTHR39430">
    <property type="entry name" value="MEMBRANE-ASSOCIATED PROTEASE-RELATED"/>
    <property type="match status" value="1"/>
</dbReference>
<reference evidence="3" key="1">
    <citation type="submission" date="2021-03" db="EMBL/GenBank/DDBJ databases">
        <title>novel species isolated from a fishpond in China.</title>
        <authorList>
            <person name="Lu H."/>
            <person name="Cai Z."/>
        </authorList>
    </citation>
    <scope>NUCLEOTIDE SEQUENCE</scope>
    <source>
        <strain evidence="3">JCM 30855</strain>
    </source>
</reference>
<dbReference type="PANTHER" id="PTHR39430:SF1">
    <property type="entry name" value="PROTEASE"/>
    <property type="match status" value="1"/>
</dbReference>
<gene>
    <name evidence="3" type="ORF">J0A66_08670</name>
</gene>
<dbReference type="RefSeq" id="WP_206573406.1">
    <property type="nucleotide sequence ID" value="NZ_JAFKCV010000004.1"/>
</dbReference>
<feature type="transmembrane region" description="Helical" evidence="1">
    <location>
        <begin position="183"/>
        <end position="202"/>
    </location>
</feature>
<keyword evidence="3" id="KW-0482">Metalloprotease</keyword>
<keyword evidence="3" id="KW-0378">Hydrolase</keyword>
<organism evidence="3 4">
    <name type="scientific">Bowmanella dokdonensis</name>
    <dbReference type="NCBI Taxonomy" id="751969"/>
    <lineage>
        <taxon>Bacteria</taxon>
        <taxon>Pseudomonadati</taxon>
        <taxon>Pseudomonadota</taxon>
        <taxon>Gammaproteobacteria</taxon>
        <taxon>Alteromonadales</taxon>
        <taxon>Alteromonadaceae</taxon>
        <taxon>Bowmanella</taxon>
    </lineage>
</organism>
<evidence type="ECO:0000313" key="4">
    <source>
        <dbReference type="Proteomes" id="UP000664654"/>
    </source>
</evidence>
<keyword evidence="1" id="KW-0812">Transmembrane</keyword>
<accession>A0A939DNY9</accession>
<keyword evidence="4" id="KW-1185">Reference proteome</keyword>
<keyword evidence="3" id="KW-0645">Protease</keyword>
<feature type="transmembrane region" description="Helical" evidence="1">
    <location>
        <begin position="151"/>
        <end position="171"/>
    </location>
</feature>
<evidence type="ECO:0000256" key="1">
    <source>
        <dbReference type="SAM" id="Phobius"/>
    </source>
</evidence>
<feature type="transmembrane region" description="Helical" evidence="1">
    <location>
        <begin position="122"/>
        <end position="139"/>
    </location>
</feature>
<feature type="transmembrane region" description="Helical" evidence="1">
    <location>
        <begin position="16"/>
        <end position="33"/>
    </location>
</feature>